<dbReference type="InterPro" id="IPR039298">
    <property type="entry name" value="ACOT13"/>
</dbReference>
<protein>
    <recommendedName>
        <fullName evidence="3">Thioesterase domain-containing protein</fullName>
    </recommendedName>
</protein>
<sequence length="184" mass="20677">MEKGMMELQLPTGNCSLPCPSSILHYYILHIFPTFTSNMDLSLSEQRLNFLRQSIGRVVTDSPSNFMNWLAPVLIRAEYGILVCQYTIRKEMTNPYHILHGGVTAGIIDDLIGATVFTMGLNERYTTVNNYIDYFAPASEGDEVVAETSIVKKGRTILNLQCEIYLPSKKRLIAKGYSNMLNIG</sequence>
<accession>A0ABP8BFF5</accession>
<dbReference type="InterPro" id="IPR003736">
    <property type="entry name" value="PAAI_dom"/>
</dbReference>
<feature type="domain" description="Thioesterase" evidence="3">
    <location>
        <begin position="97"/>
        <end position="166"/>
    </location>
</feature>
<keyword evidence="5" id="KW-1185">Reference proteome</keyword>
<dbReference type="InterPro" id="IPR006683">
    <property type="entry name" value="Thioestr_dom"/>
</dbReference>
<dbReference type="Pfam" id="PF03061">
    <property type="entry name" value="4HBT"/>
    <property type="match status" value="1"/>
</dbReference>
<comment type="caution">
    <text evidence="4">The sequence shown here is derived from an EMBL/GenBank/DDBJ whole genome shotgun (WGS) entry which is preliminary data.</text>
</comment>
<evidence type="ECO:0000259" key="3">
    <source>
        <dbReference type="Pfam" id="PF03061"/>
    </source>
</evidence>
<dbReference type="PANTHER" id="PTHR21660">
    <property type="entry name" value="THIOESTERASE SUPERFAMILY MEMBER-RELATED"/>
    <property type="match status" value="1"/>
</dbReference>
<dbReference type="Proteomes" id="UP001501772">
    <property type="component" value="Unassembled WGS sequence"/>
</dbReference>
<organism evidence="4 5">
    <name type="scientific">Pedobacter jeongneungensis</name>
    <dbReference type="NCBI Taxonomy" id="947309"/>
    <lineage>
        <taxon>Bacteria</taxon>
        <taxon>Pseudomonadati</taxon>
        <taxon>Bacteroidota</taxon>
        <taxon>Sphingobacteriia</taxon>
        <taxon>Sphingobacteriales</taxon>
        <taxon>Sphingobacteriaceae</taxon>
        <taxon>Pedobacter</taxon>
    </lineage>
</organism>
<name>A0ABP8BFF5_9SPHI</name>
<evidence type="ECO:0000256" key="2">
    <source>
        <dbReference type="ARBA" id="ARBA00022801"/>
    </source>
</evidence>
<proteinExistence type="inferred from homology"/>
<keyword evidence="2" id="KW-0378">Hydrolase</keyword>
<dbReference type="CDD" id="cd03443">
    <property type="entry name" value="PaaI_thioesterase"/>
    <property type="match status" value="1"/>
</dbReference>
<dbReference type="PANTHER" id="PTHR21660:SF1">
    <property type="entry name" value="ACYL-COENZYME A THIOESTERASE 13"/>
    <property type="match status" value="1"/>
</dbReference>
<dbReference type="NCBIfam" id="TIGR00369">
    <property type="entry name" value="unchar_dom_1"/>
    <property type="match status" value="1"/>
</dbReference>
<reference evidence="5" key="1">
    <citation type="journal article" date="2019" name="Int. J. Syst. Evol. Microbiol.">
        <title>The Global Catalogue of Microorganisms (GCM) 10K type strain sequencing project: providing services to taxonomists for standard genome sequencing and annotation.</title>
        <authorList>
            <consortium name="The Broad Institute Genomics Platform"/>
            <consortium name="The Broad Institute Genome Sequencing Center for Infectious Disease"/>
            <person name="Wu L."/>
            <person name="Ma J."/>
        </authorList>
    </citation>
    <scope>NUCLEOTIDE SEQUENCE [LARGE SCALE GENOMIC DNA]</scope>
    <source>
        <strain evidence="5">JCM 17626</strain>
    </source>
</reference>
<evidence type="ECO:0000313" key="4">
    <source>
        <dbReference type="EMBL" id="GAA4205423.1"/>
    </source>
</evidence>
<dbReference type="EMBL" id="BAABBY010000006">
    <property type="protein sequence ID" value="GAA4205423.1"/>
    <property type="molecule type" value="Genomic_DNA"/>
</dbReference>
<gene>
    <name evidence="4" type="ORF">GCM10022289_24810</name>
</gene>
<dbReference type="Gene3D" id="3.10.129.10">
    <property type="entry name" value="Hotdog Thioesterase"/>
    <property type="match status" value="1"/>
</dbReference>
<dbReference type="InterPro" id="IPR029069">
    <property type="entry name" value="HotDog_dom_sf"/>
</dbReference>
<dbReference type="SUPFAM" id="SSF54637">
    <property type="entry name" value="Thioesterase/thiol ester dehydrase-isomerase"/>
    <property type="match status" value="1"/>
</dbReference>
<comment type="similarity">
    <text evidence="1">Belongs to the thioesterase PaaI family.</text>
</comment>
<evidence type="ECO:0000313" key="5">
    <source>
        <dbReference type="Proteomes" id="UP001501772"/>
    </source>
</evidence>
<evidence type="ECO:0000256" key="1">
    <source>
        <dbReference type="ARBA" id="ARBA00008324"/>
    </source>
</evidence>